<dbReference type="EMBL" id="BAAAVT010000017">
    <property type="protein sequence ID" value="GAA3072203.1"/>
    <property type="molecule type" value="Genomic_DNA"/>
</dbReference>
<dbReference type="Proteomes" id="UP001500236">
    <property type="component" value="Unassembled WGS sequence"/>
</dbReference>
<comment type="caution">
    <text evidence="1">The sequence shown here is derived from an EMBL/GenBank/DDBJ whole genome shotgun (WGS) entry which is preliminary data.</text>
</comment>
<name>A0ABP6M6Y4_9MICC</name>
<reference evidence="2" key="1">
    <citation type="journal article" date="2019" name="Int. J. Syst. Evol. Microbiol.">
        <title>The Global Catalogue of Microorganisms (GCM) 10K type strain sequencing project: providing services to taxonomists for standard genome sequencing and annotation.</title>
        <authorList>
            <consortium name="The Broad Institute Genomics Platform"/>
            <consortium name="The Broad Institute Genome Sequencing Center for Infectious Disease"/>
            <person name="Wu L."/>
            <person name="Ma J."/>
        </authorList>
    </citation>
    <scope>NUCLEOTIDE SEQUENCE [LARGE SCALE GENOMIC DNA]</scope>
    <source>
        <strain evidence="2">JCM 14309</strain>
    </source>
</reference>
<evidence type="ECO:0008006" key="3">
    <source>
        <dbReference type="Google" id="ProtNLM"/>
    </source>
</evidence>
<organism evidence="1 2">
    <name type="scientific">Nesterenkonia aethiopica</name>
    <dbReference type="NCBI Taxonomy" id="269144"/>
    <lineage>
        <taxon>Bacteria</taxon>
        <taxon>Bacillati</taxon>
        <taxon>Actinomycetota</taxon>
        <taxon>Actinomycetes</taxon>
        <taxon>Micrococcales</taxon>
        <taxon>Micrococcaceae</taxon>
        <taxon>Nesterenkonia</taxon>
    </lineage>
</organism>
<dbReference type="RefSeq" id="WP_344682646.1">
    <property type="nucleotide sequence ID" value="NZ_BAAAVT010000017.1"/>
</dbReference>
<dbReference type="InterPro" id="IPR007061">
    <property type="entry name" value="MST-like"/>
</dbReference>
<protein>
    <recommendedName>
        <fullName evidence="3">DUF664 domain-containing protein</fullName>
    </recommendedName>
</protein>
<evidence type="ECO:0000313" key="2">
    <source>
        <dbReference type="Proteomes" id="UP001500236"/>
    </source>
</evidence>
<sequence length="172" mass="18913">MRTPTSTDLRDEILLRFILQKFDQLVTLVGSLEEADAGRDLGEHTDPEVSTNSAVQLLVHVCGVMRRWSSSVNLGVPVPRDRDGEFTTQMPAAQALELAARAREAFLDDIAATDWSAAPAALPAGRDEQWTVTCHGVLLHVFEEICQHLGHAEITRDVVTARRPSLPPEPAR</sequence>
<gene>
    <name evidence="1" type="ORF">GCM10010529_25450</name>
</gene>
<accession>A0ABP6M6Y4</accession>
<dbReference type="InterPro" id="IPR034660">
    <property type="entry name" value="DinB/YfiT-like"/>
</dbReference>
<dbReference type="SUPFAM" id="SSF109854">
    <property type="entry name" value="DinB/YfiT-like putative metalloenzymes"/>
    <property type="match status" value="1"/>
</dbReference>
<proteinExistence type="predicted"/>
<dbReference type="Pfam" id="PF04978">
    <property type="entry name" value="MST"/>
    <property type="match status" value="1"/>
</dbReference>
<dbReference type="Gene3D" id="1.20.120.450">
    <property type="entry name" value="dinb family like domain"/>
    <property type="match status" value="1"/>
</dbReference>
<evidence type="ECO:0000313" key="1">
    <source>
        <dbReference type="EMBL" id="GAA3072203.1"/>
    </source>
</evidence>
<keyword evidence="2" id="KW-1185">Reference proteome</keyword>